<organism evidence="1 2">
    <name type="scientific">Marine Group III euryarchaeote</name>
    <dbReference type="NCBI Taxonomy" id="2173149"/>
    <lineage>
        <taxon>Archaea</taxon>
        <taxon>Methanobacteriati</taxon>
        <taxon>Thermoplasmatota</taxon>
        <taxon>Thermoplasmata</taxon>
        <taxon>Candidatus Thermoprofundales</taxon>
    </lineage>
</organism>
<evidence type="ECO:0008006" key="3">
    <source>
        <dbReference type="Google" id="ProtNLM"/>
    </source>
</evidence>
<accession>A0A7C7ZDK6</accession>
<dbReference type="Gene3D" id="2.60.40.10">
    <property type="entry name" value="Immunoglobulins"/>
    <property type="match status" value="1"/>
</dbReference>
<protein>
    <recommendedName>
        <fullName evidence="3">CARDB domain-containing protein</fullName>
    </recommendedName>
</protein>
<evidence type="ECO:0000313" key="1">
    <source>
        <dbReference type="EMBL" id="HIG63635.1"/>
    </source>
</evidence>
<comment type="caution">
    <text evidence="1">The sequence shown here is derived from an EMBL/GenBank/DDBJ whole genome shotgun (WGS) entry which is preliminary data.</text>
</comment>
<dbReference type="Proteomes" id="UP000589516">
    <property type="component" value="Unassembled WGS sequence"/>
</dbReference>
<dbReference type="EMBL" id="DUAV01000025">
    <property type="protein sequence ID" value="HIG63635.1"/>
    <property type="molecule type" value="Genomic_DNA"/>
</dbReference>
<gene>
    <name evidence="1" type="ORF">EYQ16_03850</name>
</gene>
<reference evidence="2" key="1">
    <citation type="journal article" date="2019" name="bioRxiv">
        <title>Genome diversification in globally distributed novel marine Proteobacteria is linked to environmental adaptation.</title>
        <authorList>
            <person name="Zhou Z."/>
            <person name="Tran P.Q."/>
            <person name="Kieft K."/>
            <person name="Anantharaman K."/>
        </authorList>
    </citation>
    <scope>NUCLEOTIDE SEQUENCE [LARGE SCALE GENOMIC DNA]</scope>
</reference>
<sequence length="1758" mass="192531">MNANSTASAFQTGKLAAILVAFLMTVSGITMLAATGQGTESETPYMGDDVFFSEEGVQAYGDINAIVEGYAPQPAKTLATGKFSPEPAEPGDAKILIVDDDMERWMSGPWLEASHVETALNDGGYSFDVFRAGMWGGTDWQIPSGDEGLSMLDNYETIIWYSGWNTQIVTSGEGNTMMDYLDGDDGTEDSFSTSNRNVIQLTQMGDWLAAYGGTYVSNYLHANTWYSSYLVVDGTSNPMKGVDDSLFDGKEYSTDTAGIHYLDRPCGFQPQDNNAMGSFWMDVHRDATHNYKYHAIEFPRNDGQPVTSTQTHKAFTFADEIGVFDSRSERADFFATILDWMEVSREAKQNVDIGIGGLDIPNHSQYWRTVEAMVPVEIKVTITNYGYLPQSGTGVHLKLKNQYGQILFDSTFTTQAFAGEEGHAMNVETIMPGQSVVFTFNKLNDAIQRAHDGNDPNRARHVLFTSAGMDRITAGVIHAGDQVSANNFVQADVGVSKWVDNAELDEPGASITIADTDDNGASSYDEINYHRAHSYDWDMDGCGWARECDGTTDNNTQSGVYHEGMYAFGSFNTNGWYKTNANPANCDWDANHNAQNDCPKFVPNPNQDDYFQTPPLDLSAMEEVVISMLFTGCMESGDYFRMQISKDDGASWTNLINYSGFCPGEGAWYLWGGGNTRYQGYALSSTYYGAEDTSSILWRIQMDADNDQVTEQNNANGRPYPGWFIDEMCFRGTERITRDVAVTDVTVRDESFRVHAQNTNNDREFNATVLNAGEASWDTLPIKFTVTDLQGEDWSHMLSDNQPEIPTLAGDSAYGNVDTEGHEDQKELFSYFPTPTANTYFIEVEALVPAGKDFFPWNNSMKVMFRVFDTFFYDNVDAKDYTYTQFHRTSETGNKFFDVDVTDDSTLGSAQSGKWTWRYFSAGSDEYNGGADDSMVTPDSCMRNIDGTDVTDVCVDLRAAFKPVLTFSIKYDLANGDRLEVRAANDFDSSQKITSGSWSILKTYEGTSGDWASSDWIVEEISLSAFEGYQTFLDFRVVSNVGGGRGVLLDDIMVIGNEYRNNIGITDVTTDRFAAAGKDHDLSITVKSIGLESQQDVTVYARITDMNGVQAWPDPSARYWNYYQVQIALSKGDSFTIDPDTAGSTWRWGAELAPGLYNLHVKAERPDELTVPDENPVDNTVKQTLVLGATLLSSAEWASDDWTMGSWVWDGSDSGTLTSESFNVWNSDPFLVIEAAYELDIASVQAQVRAGSSGQWFDVKWRAAGETTSLYAIPGANYTTLPDSWTGSSYFDNSSSQTFYADLGVVDEISDGSGLQDQYIGGPMQVRLVGTSGGGSGTFTAYTAAVFGLNSYDMDVKEITPTSQKGAPSSSTGDTIKRTYTVKVRNLGAVSDSGVVDFTITAPENSFVTLESGSYCQGCPGAILSHIMQQGRETVVAIKPIPGFWGGNRDDPSGGDPTAFIDKDGTITWPSGTTDYTMPTGWSISNPTKSSWDSAAGKPMEPSASNFMDPGNSLNVNVEVTMGFAAWAPPGTYTIQSDVRSWTDYDDTFTDGDADGQATMTIDKPDLKLGDYSYVSHAVGYSVAGTGWNKRSGGDEYFTFRVEVLNAGTETVGSFKVGLLDFSQNPLGVQVSISWTGTNWVVDSDGTSATGAEIQTSKCGNDPSRTCKYVYFKATATELGMSVGPGDDVSGVYTFYLAVDTEDVIDESDEGNNRVAIDITTVSEINTVPSFSMALWSTMLGGLLAALGVAFRRREEEE</sequence>
<dbReference type="InterPro" id="IPR013783">
    <property type="entry name" value="Ig-like_fold"/>
</dbReference>
<evidence type="ECO:0000313" key="2">
    <source>
        <dbReference type="Proteomes" id="UP000589516"/>
    </source>
</evidence>
<name>A0A7C7ZDK6_9ARCH</name>
<proteinExistence type="predicted"/>